<feature type="chain" id="PRO_5043600521" description="PEP-CTERM sorting domain-containing protein" evidence="1">
    <location>
        <begin position="29"/>
        <end position="284"/>
    </location>
</feature>
<evidence type="ECO:0000313" key="2">
    <source>
        <dbReference type="EMBL" id="MEG3436656.1"/>
    </source>
</evidence>
<keyword evidence="1" id="KW-0732">Signal</keyword>
<evidence type="ECO:0000256" key="1">
    <source>
        <dbReference type="SAM" id="SignalP"/>
    </source>
</evidence>
<comment type="caution">
    <text evidence="2">The sequence shown here is derived from an EMBL/GenBank/DDBJ whole genome shotgun (WGS) entry which is preliminary data.</text>
</comment>
<protein>
    <recommendedName>
        <fullName evidence="4">PEP-CTERM sorting domain-containing protein</fullName>
    </recommendedName>
</protein>
<dbReference type="Proteomes" id="UP001328733">
    <property type="component" value="Unassembled WGS sequence"/>
</dbReference>
<dbReference type="RefSeq" id="WP_332864120.1">
    <property type="nucleotide sequence ID" value="NZ_JBAFSM010000009.1"/>
</dbReference>
<organism evidence="2 3">
    <name type="scientific">Pannus brasiliensis CCIBt3594</name>
    <dbReference type="NCBI Taxonomy" id="1427578"/>
    <lineage>
        <taxon>Bacteria</taxon>
        <taxon>Bacillati</taxon>
        <taxon>Cyanobacteriota</taxon>
        <taxon>Cyanophyceae</taxon>
        <taxon>Oscillatoriophycideae</taxon>
        <taxon>Chroococcales</taxon>
        <taxon>Microcystaceae</taxon>
        <taxon>Pannus</taxon>
    </lineage>
</organism>
<name>A0AAW9QTK5_9CHRO</name>
<dbReference type="AlphaFoldDB" id="A0AAW9QTK5"/>
<keyword evidence="3" id="KW-1185">Reference proteome</keyword>
<sequence length="284" mass="30413">MELKSYLKNALTGAILFLGTITASQARATIVTYPLDLPGFNAEMGNPPIVVNLDSIVPNTDITGNTISGIRFLRGLNSFGPGADLLVVPGSDTVTPSGVFVTQNTNLPIVNTSQYKLSTTYSSNVLSPGGIVLGPGLNNPVENDSMIVEFVDPVAAFGLQLLYQSLDADSYLWYYAYDSSNNLLSSGLIPASSPLPGNAFDPGAPGGEDFWGIVSSENNIRRIEFDEQDDNNIWPDSNIGYAAFRVGYRSPNVIVPEPESTIGLVILGLGSILWKIWAKYTPKS</sequence>
<reference evidence="2 3" key="1">
    <citation type="submission" date="2024-01" db="EMBL/GenBank/DDBJ databases">
        <title>Genomic insights into the taxonomy and metabolism of the cyanobacterium Pannus brasiliensis CCIBt3594.</title>
        <authorList>
            <person name="Machado M."/>
            <person name="Botero N.B."/>
            <person name="Andreote A.P.D."/>
            <person name="Feitosa A.M.T."/>
            <person name="Popin R."/>
            <person name="Sivonen K."/>
            <person name="Fiore M.F."/>
        </authorList>
    </citation>
    <scope>NUCLEOTIDE SEQUENCE [LARGE SCALE GENOMIC DNA]</scope>
    <source>
        <strain evidence="2 3">CCIBt3594</strain>
    </source>
</reference>
<evidence type="ECO:0008006" key="4">
    <source>
        <dbReference type="Google" id="ProtNLM"/>
    </source>
</evidence>
<accession>A0AAW9QTK5</accession>
<proteinExistence type="predicted"/>
<evidence type="ECO:0000313" key="3">
    <source>
        <dbReference type="Proteomes" id="UP001328733"/>
    </source>
</evidence>
<feature type="signal peptide" evidence="1">
    <location>
        <begin position="1"/>
        <end position="28"/>
    </location>
</feature>
<dbReference type="EMBL" id="JBAFSM010000009">
    <property type="protein sequence ID" value="MEG3436656.1"/>
    <property type="molecule type" value="Genomic_DNA"/>
</dbReference>
<gene>
    <name evidence="2" type="ORF">V0288_05945</name>
</gene>